<evidence type="ECO:0000256" key="1">
    <source>
        <dbReference type="ARBA" id="ARBA00004651"/>
    </source>
</evidence>
<dbReference type="Gene3D" id="1.20.1640.10">
    <property type="entry name" value="Multidrug efflux transporter AcrB transmembrane domain"/>
    <property type="match status" value="2"/>
</dbReference>
<sequence>MSQGFSQTLAQRLFAVRAPLLVVFTLLTLLLGWQAIGIKVNTDVRKMVPLAHPYIQNFLAHREDVSLGNDIRVIVAEVEQDDIFNDTYLQALSEITDDIFSLQGVDPSRISSLWTPNVRWAEVTEDGFEGGEIVPPDYDGSPQSLEDLRTNVLRSRYVGSLVADDFRSTIIHAHLMDVLAADSDVDIPTLSRALDEIRERYQAQYPSVRVHIVGAAKMAGDVMSAAADVARLFFVTLLVTAILLLIDTRSLRASLVVVLCSFVAVFWQLGLVRLLGFTIDPYSMLVPFLVFAIAVSHGVQMINQMIHRSSDGLAPLAAARGTFAALAVPGIVALVSDGLGLLTLYVIDIGVIRELAIATSVGVGVIILTNLVIVPLVLSYVGVGQRAVQRAQKRRNSAHGLASFFARFTRTPWALASILVAGLLYAGGLYVARDAQIGDLEKGAPELWADPCDSQDCPRGYVPERRYQYNHDVNQLVNHYSVSADVLVVIGVTPPEQCNSYRAMQRVDDLAAHLLQLPGVQDVTTIASTAKLISANTNEGNLKWATIARDQLALNNAMMFMPDALYNMDCSVTPLYVFLDDHRAGTLQSVTAAVAGYAAQHNDPQVIEFKLASGNAGVEAATNETIAASQYPMLLLVYGVVILFCLIGFRDWRAVVCVIVPLGLTSVLCQALMVWLNIGVKVATLPVVALGVGIGVDYGIYIYSRLAGFLREGQPLEEAYRNTLQTTGKAVAFTGIALAVGVVFWSFSSIKFQADMGILLTFMFLLNMIGALWLLPALARFLLKRQPG</sequence>
<feature type="transmembrane region" description="Helical" evidence="6">
    <location>
        <begin position="656"/>
        <end position="676"/>
    </location>
</feature>
<dbReference type="SUPFAM" id="SSF82866">
    <property type="entry name" value="Multidrug efflux transporter AcrB transmembrane domain"/>
    <property type="match status" value="2"/>
</dbReference>
<feature type="transmembrane region" description="Helical" evidence="6">
    <location>
        <begin position="359"/>
        <end position="383"/>
    </location>
</feature>
<feature type="transmembrane region" description="Helical" evidence="6">
    <location>
        <begin position="756"/>
        <end position="783"/>
    </location>
</feature>
<evidence type="ECO:0000313" key="8">
    <source>
        <dbReference type="EMBL" id="MEY1661757.1"/>
    </source>
</evidence>
<feature type="domain" description="SSD" evidence="7">
    <location>
        <begin position="254"/>
        <end position="380"/>
    </location>
</feature>
<evidence type="ECO:0000256" key="4">
    <source>
        <dbReference type="ARBA" id="ARBA00022989"/>
    </source>
</evidence>
<evidence type="ECO:0000256" key="2">
    <source>
        <dbReference type="ARBA" id="ARBA00022475"/>
    </source>
</evidence>
<accession>A0ABV4AG05</accession>
<feature type="transmembrane region" description="Helical" evidence="6">
    <location>
        <begin position="413"/>
        <end position="432"/>
    </location>
</feature>
<dbReference type="InterPro" id="IPR000731">
    <property type="entry name" value="SSD"/>
</dbReference>
<feature type="transmembrane region" description="Helical" evidence="6">
    <location>
        <begin position="229"/>
        <end position="246"/>
    </location>
</feature>
<dbReference type="PANTHER" id="PTHR33406">
    <property type="entry name" value="MEMBRANE PROTEIN MJ1562-RELATED"/>
    <property type="match status" value="1"/>
</dbReference>
<feature type="transmembrane region" description="Helical" evidence="6">
    <location>
        <begin position="682"/>
        <end position="703"/>
    </location>
</feature>
<keyword evidence="3 6" id="KW-0812">Transmembrane</keyword>
<evidence type="ECO:0000256" key="5">
    <source>
        <dbReference type="ARBA" id="ARBA00023136"/>
    </source>
</evidence>
<dbReference type="InterPro" id="IPR004869">
    <property type="entry name" value="MMPL_dom"/>
</dbReference>
<organism evidence="8 9">
    <name type="scientific">Isoalcanivorax beigongshangi</name>
    <dbReference type="NCBI Taxonomy" id="3238810"/>
    <lineage>
        <taxon>Bacteria</taxon>
        <taxon>Pseudomonadati</taxon>
        <taxon>Pseudomonadota</taxon>
        <taxon>Gammaproteobacteria</taxon>
        <taxon>Oceanospirillales</taxon>
        <taxon>Alcanivoracaceae</taxon>
        <taxon>Isoalcanivorax</taxon>
    </lineage>
</organism>
<keyword evidence="9" id="KW-1185">Reference proteome</keyword>
<dbReference type="RefSeq" id="WP_369455006.1">
    <property type="nucleotide sequence ID" value="NZ_JBGCUO010000001.1"/>
</dbReference>
<keyword evidence="2" id="KW-1003">Cell membrane</keyword>
<evidence type="ECO:0000256" key="3">
    <source>
        <dbReference type="ARBA" id="ARBA00022692"/>
    </source>
</evidence>
<feature type="transmembrane region" description="Helical" evidence="6">
    <location>
        <begin position="253"/>
        <end position="276"/>
    </location>
</feature>
<feature type="transmembrane region" description="Helical" evidence="6">
    <location>
        <begin position="730"/>
        <end position="750"/>
    </location>
</feature>
<feature type="transmembrane region" description="Helical" evidence="6">
    <location>
        <begin position="631"/>
        <end position="649"/>
    </location>
</feature>
<protein>
    <submittedName>
        <fullName evidence="8">RND family transporter</fullName>
    </submittedName>
</protein>
<feature type="transmembrane region" description="Helical" evidence="6">
    <location>
        <begin position="323"/>
        <end position="347"/>
    </location>
</feature>
<evidence type="ECO:0000313" key="9">
    <source>
        <dbReference type="Proteomes" id="UP001562065"/>
    </source>
</evidence>
<reference evidence="8 9" key="1">
    <citation type="submission" date="2024-07" db="EMBL/GenBank/DDBJ databases">
        <authorList>
            <person name="Ren Q."/>
        </authorList>
    </citation>
    <scope>NUCLEOTIDE SEQUENCE [LARGE SCALE GENOMIC DNA]</scope>
    <source>
        <strain evidence="8 9">REN37</strain>
    </source>
</reference>
<dbReference type="Proteomes" id="UP001562065">
    <property type="component" value="Unassembled WGS sequence"/>
</dbReference>
<feature type="transmembrane region" description="Helical" evidence="6">
    <location>
        <begin position="282"/>
        <end position="302"/>
    </location>
</feature>
<comment type="caution">
    <text evidence="8">The sequence shown here is derived from an EMBL/GenBank/DDBJ whole genome shotgun (WGS) entry which is preliminary data.</text>
</comment>
<comment type="subcellular location">
    <subcellularLocation>
        <location evidence="1">Cell membrane</location>
        <topology evidence="1">Multi-pass membrane protein</topology>
    </subcellularLocation>
</comment>
<evidence type="ECO:0000256" key="6">
    <source>
        <dbReference type="SAM" id="Phobius"/>
    </source>
</evidence>
<dbReference type="Pfam" id="PF03176">
    <property type="entry name" value="MMPL"/>
    <property type="match status" value="2"/>
</dbReference>
<proteinExistence type="predicted"/>
<gene>
    <name evidence="8" type="ORF">AB5I84_06305</name>
</gene>
<dbReference type="EMBL" id="JBGCUO010000001">
    <property type="protein sequence ID" value="MEY1661757.1"/>
    <property type="molecule type" value="Genomic_DNA"/>
</dbReference>
<dbReference type="PROSITE" id="PS50156">
    <property type="entry name" value="SSD"/>
    <property type="match status" value="1"/>
</dbReference>
<keyword evidence="5 6" id="KW-0472">Membrane</keyword>
<evidence type="ECO:0000259" key="7">
    <source>
        <dbReference type="PROSITE" id="PS50156"/>
    </source>
</evidence>
<dbReference type="PANTHER" id="PTHR33406:SF10">
    <property type="entry name" value="SSD DOMAIN-CONTAINING PROTEIN"/>
    <property type="match status" value="1"/>
</dbReference>
<dbReference type="InterPro" id="IPR050545">
    <property type="entry name" value="Mycobact_MmpL"/>
</dbReference>
<keyword evidence="4 6" id="KW-1133">Transmembrane helix</keyword>
<name>A0ABV4AG05_9GAMM</name>